<evidence type="ECO:0000313" key="2">
    <source>
        <dbReference type="EMBL" id="KAK8951671.1"/>
    </source>
</evidence>
<dbReference type="InterPro" id="IPR025558">
    <property type="entry name" value="DUF4283"/>
</dbReference>
<dbReference type="Pfam" id="PF14111">
    <property type="entry name" value="DUF4283"/>
    <property type="match status" value="1"/>
</dbReference>
<feature type="domain" description="DUF4283" evidence="1">
    <location>
        <begin position="5"/>
        <end position="84"/>
    </location>
</feature>
<name>A0AAP0GCV9_9ASPA</name>
<protein>
    <recommendedName>
        <fullName evidence="1">DUF4283 domain-containing protein</fullName>
    </recommendedName>
</protein>
<keyword evidence="3" id="KW-1185">Reference proteome</keyword>
<organism evidence="2 3">
    <name type="scientific">Platanthera zijinensis</name>
    <dbReference type="NCBI Taxonomy" id="2320716"/>
    <lineage>
        <taxon>Eukaryota</taxon>
        <taxon>Viridiplantae</taxon>
        <taxon>Streptophyta</taxon>
        <taxon>Embryophyta</taxon>
        <taxon>Tracheophyta</taxon>
        <taxon>Spermatophyta</taxon>
        <taxon>Magnoliopsida</taxon>
        <taxon>Liliopsida</taxon>
        <taxon>Asparagales</taxon>
        <taxon>Orchidaceae</taxon>
        <taxon>Orchidoideae</taxon>
        <taxon>Orchideae</taxon>
        <taxon>Orchidinae</taxon>
        <taxon>Platanthera</taxon>
    </lineage>
</organism>
<comment type="caution">
    <text evidence="2">The sequence shown here is derived from an EMBL/GenBank/DDBJ whole genome shotgun (WGS) entry which is preliminary data.</text>
</comment>
<dbReference type="InterPro" id="IPR040256">
    <property type="entry name" value="At4g02000-like"/>
</dbReference>
<dbReference type="EMBL" id="JBBWWQ010000003">
    <property type="protein sequence ID" value="KAK8951671.1"/>
    <property type="molecule type" value="Genomic_DNA"/>
</dbReference>
<accession>A0AAP0GCV9</accession>
<proteinExistence type="predicted"/>
<dbReference type="PANTHER" id="PTHR31286">
    <property type="entry name" value="GLYCINE-RICH CELL WALL STRUCTURAL PROTEIN 1.8-LIKE"/>
    <property type="match status" value="1"/>
</dbReference>
<reference evidence="2 3" key="1">
    <citation type="journal article" date="2022" name="Nat. Plants">
        <title>Genomes of leafy and leafless Platanthera orchids illuminate the evolution of mycoheterotrophy.</title>
        <authorList>
            <person name="Li M.H."/>
            <person name="Liu K.W."/>
            <person name="Li Z."/>
            <person name="Lu H.C."/>
            <person name="Ye Q.L."/>
            <person name="Zhang D."/>
            <person name="Wang J.Y."/>
            <person name="Li Y.F."/>
            <person name="Zhong Z.M."/>
            <person name="Liu X."/>
            <person name="Yu X."/>
            <person name="Liu D.K."/>
            <person name="Tu X.D."/>
            <person name="Liu B."/>
            <person name="Hao Y."/>
            <person name="Liao X.Y."/>
            <person name="Jiang Y.T."/>
            <person name="Sun W.H."/>
            <person name="Chen J."/>
            <person name="Chen Y.Q."/>
            <person name="Ai Y."/>
            <person name="Zhai J.W."/>
            <person name="Wu S.S."/>
            <person name="Zhou Z."/>
            <person name="Hsiao Y.Y."/>
            <person name="Wu W.L."/>
            <person name="Chen Y.Y."/>
            <person name="Lin Y.F."/>
            <person name="Hsu J.L."/>
            <person name="Li C.Y."/>
            <person name="Wang Z.W."/>
            <person name="Zhao X."/>
            <person name="Zhong W.Y."/>
            <person name="Ma X.K."/>
            <person name="Ma L."/>
            <person name="Huang J."/>
            <person name="Chen G.Z."/>
            <person name="Huang M.Z."/>
            <person name="Huang L."/>
            <person name="Peng D.H."/>
            <person name="Luo Y.B."/>
            <person name="Zou S.Q."/>
            <person name="Chen S.P."/>
            <person name="Lan S."/>
            <person name="Tsai W.C."/>
            <person name="Van de Peer Y."/>
            <person name="Liu Z.J."/>
        </authorList>
    </citation>
    <scope>NUCLEOTIDE SEQUENCE [LARGE SCALE GENOMIC DNA]</scope>
    <source>
        <strain evidence="2">Lor287</strain>
    </source>
</reference>
<dbReference type="PANTHER" id="PTHR31286:SF179">
    <property type="entry name" value="RNASE H TYPE-1 DOMAIN-CONTAINING PROTEIN"/>
    <property type="match status" value="1"/>
</dbReference>
<sequence length="120" mass="13778">MAKPFEFSLLEKFPAARPPLDKIKHFFENLKLTGQYTIGLLDPRHVLIRLSNEADYCRIFSLEVCTVTNLSMCILKWSIGFNPKVESPIIPVWISLPNLWLEFMNLSALFSIGSLFGKFL</sequence>
<evidence type="ECO:0000259" key="1">
    <source>
        <dbReference type="Pfam" id="PF14111"/>
    </source>
</evidence>
<evidence type="ECO:0000313" key="3">
    <source>
        <dbReference type="Proteomes" id="UP001418222"/>
    </source>
</evidence>
<dbReference type="Proteomes" id="UP001418222">
    <property type="component" value="Unassembled WGS sequence"/>
</dbReference>
<dbReference type="AlphaFoldDB" id="A0AAP0GCV9"/>
<gene>
    <name evidence="2" type="ORF">KSP39_PZI004932</name>
</gene>